<gene>
    <name evidence="2" type="ORF">PS467_20705</name>
</gene>
<dbReference type="Proteomes" id="UP001305606">
    <property type="component" value="Chromosome"/>
</dbReference>
<dbReference type="InterPro" id="IPR046537">
    <property type="entry name" value="DUF6602"/>
</dbReference>
<accession>A0ABY9V1N0</accession>
<proteinExistence type="predicted"/>
<organism evidence="2 3">
    <name type="scientific">Streptomyces luomodiensis</name>
    <dbReference type="NCBI Taxonomy" id="3026192"/>
    <lineage>
        <taxon>Bacteria</taxon>
        <taxon>Bacillati</taxon>
        <taxon>Actinomycetota</taxon>
        <taxon>Actinomycetes</taxon>
        <taxon>Kitasatosporales</taxon>
        <taxon>Streptomycetaceae</taxon>
        <taxon>Streptomyces</taxon>
    </lineage>
</organism>
<sequence length="291" mass="32541">MRGISVVEEYWSGVLRRLQAEVDIFNKLIKHWGERGRENELSLARLLENLIPRHYGVGSGMVIDCHDKYSQQTDIVVFDQADEPAFLAQSNQVLFPVENVRACIEVKTTVNKEELKESGSKRASLHKLTPMQGKHPLFHFVGYKPGQYPDTISRHLRALEDTQKPDLFCVVDIGMIGGRKDLLQPVFGDTLVGTDDYVIAMTCLHARDASGQRQLGVYKEPPEDFTEPRILHDGGSYPIVALGRDWKVAEPSRSLLIFCACLVHTLAVHDGKPPPASSHYLSGATLDIVEI</sequence>
<dbReference type="Pfam" id="PF20247">
    <property type="entry name" value="DUF6602"/>
    <property type="match status" value="1"/>
</dbReference>
<feature type="domain" description="DUF6602" evidence="1">
    <location>
        <begin position="29"/>
        <end position="128"/>
    </location>
</feature>
<evidence type="ECO:0000313" key="3">
    <source>
        <dbReference type="Proteomes" id="UP001305606"/>
    </source>
</evidence>
<dbReference type="EMBL" id="CP117522">
    <property type="protein sequence ID" value="WNE97578.1"/>
    <property type="molecule type" value="Genomic_DNA"/>
</dbReference>
<name>A0ABY9V1N0_9ACTN</name>
<protein>
    <recommendedName>
        <fullName evidence="1">DUF6602 domain-containing protein</fullName>
    </recommendedName>
</protein>
<evidence type="ECO:0000259" key="1">
    <source>
        <dbReference type="Pfam" id="PF20247"/>
    </source>
</evidence>
<dbReference type="RefSeq" id="WP_159398931.1">
    <property type="nucleotide sequence ID" value="NZ_CP117522.1"/>
</dbReference>
<evidence type="ECO:0000313" key="2">
    <source>
        <dbReference type="EMBL" id="WNE97578.1"/>
    </source>
</evidence>
<keyword evidence="3" id="KW-1185">Reference proteome</keyword>
<reference evidence="2 3" key="1">
    <citation type="submission" date="2023-02" db="EMBL/GenBank/DDBJ databases">
        <title>Streptomyces sp. SCA4-21 with antifungal activity against Fusarium oxysporum f. sp. cubense, Streptomyces sp. SCA2-17 with antifungal activity against Fusarium oxysporum f. sp. cubense.</title>
        <authorList>
            <person name="Qi D."/>
        </authorList>
    </citation>
    <scope>NUCLEOTIDE SEQUENCE [LARGE SCALE GENOMIC DNA]</scope>
    <source>
        <strain evidence="2 3">SCA4-21</strain>
    </source>
</reference>
<dbReference type="CDD" id="cd21173">
    <property type="entry name" value="NucC-like"/>
    <property type="match status" value="1"/>
</dbReference>